<keyword evidence="2" id="KW-1185">Reference proteome</keyword>
<comment type="caution">
    <text evidence="1">The sequence shown here is derived from an EMBL/GenBank/DDBJ whole genome shotgun (WGS) entry which is preliminary data.</text>
</comment>
<dbReference type="AlphaFoldDB" id="A0A4Z1ACD6"/>
<reference evidence="1" key="1">
    <citation type="journal article" date="2019" name="PLoS Negl. Trop. Dis.">
        <title>Revisiting the worldwide diversity of Leptospira species in the environment.</title>
        <authorList>
            <person name="Vincent A.T."/>
            <person name="Schiettekatte O."/>
            <person name="Bourhy P."/>
            <person name="Veyrier F.J."/>
            <person name="Picardeau M."/>
        </authorList>
    </citation>
    <scope>NUCLEOTIDE SEQUENCE [LARGE SCALE GENOMIC DNA]</scope>
    <source>
        <strain evidence="1">201702451</strain>
    </source>
</reference>
<evidence type="ECO:0000313" key="2">
    <source>
        <dbReference type="Proteomes" id="UP000297567"/>
    </source>
</evidence>
<dbReference type="Gene3D" id="2.30.30.40">
    <property type="entry name" value="SH3 Domains"/>
    <property type="match status" value="1"/>
</dbReference>
<name>A0A4Z1ACD6_9LEPT</name>
<sequence length="488" mass="55884">MASKKIIFFISILFLSYNCNKDSKVPIALAYILEDKTCVYLEPTRKSECMLFLNKEDTIDVIDKSIGDKSLGQKFNWRKVIREGKIGFLPIEGEVKLFQYVTMAPVSHPYRMVVNASRLRLRSLPSLKGEILELLPNGDQVSILGLSVTRYQIDGLSEVWARIKAPSEKIGFSFLGYLKYQESADTSNEEEMVEEGDAIQGFVAFKSPDHVAYLSPGGEKGYASEDYCSKGVTEKKGANLNGSGKYFLVDRKAPSGDTNYYKINKKLHHRGDNESMDTCIYAWVSEKDVEYHNEAFASWNLENYRDKFPEKFVRFANKNNLDFERTELKKLNFTESSEKQIYHAIIYYLSSDMAPDGEEEYILEETDNSFISLIGSKYEKFNFQDLNGDGINEIIAINDFRGSYTYEYFQISNNKAIKFLTIDYNDYEVDANQCIAKLNLASGEKSMSIKVNGSDDYDKICNHFTKDKKIGIYGHKNMYQLENGKLIR</sequence>
<proteinExistence type="predicted"/>
<dbReference type="RefSeq" id="WP_135640274.1">
    <property type="nucleotide sequence ID" value="NZ_RQGH01000003.1"/>
</dbReference>
<evidence type="ECO:0000313" key="1">
    <source>
        <dbReference type="EMBL" id="TGL77222.1"/>
    </source>
</evidence>
<dbReference type="Proteomes" id="UP000297567">
    <property type="component" value="Unassembled WGS sequence"/>
</dbReference>
<gene>
    <name evidence="1" type="ORF">EHQ62_00090</name>
</gene>
<organism evidence="1 2">
    <name type="scientific">Leptospira jelokensis</name>
    <dbReference type="NCBI Taxonomy" id="2484931"/>
    <lineage>
        <taxon>Bacteria</taxon>
        <taxon>Pseudomonadati</taxon>
        <taxon>Spirochaetota</taxon>
        <taxon>Spirochaetia</taxon>
        <taxon>Leptospirales</taxon>
        <taxon>Leptospiraceae</taxon>
        <taxon>Leptospira</taxon>
    </lineage>
</organism>
<dbReference type="EMBL" id="RQGH01000003">
    <property type="protein sequence ID" value="TGL77222.1"/>
    <property type="molecule type" value="Genomic_DNA"/>
</dbReference>
<protein>
    <submittedName>
        <fullName evidence="1">SH3 domain-containing protein</fullName>
    </submittedName>
</protein>
<accession>A0A4Z1ACD6</accession>